<sequence length="188" mass="20840">MKRPSFFHGVIVAAVFAFFASAVIAALTPFVGFFSVIRFVIPALGLAYILYLFSRSKERVGRVTTLTLWSALAAVTWWVAPPLPLYLLIHVGAMWLVRSLYFYSGVLPALMDLGLSALSITAAVWAISQSGSVFLATWCFFLVQALFVAIPPTVKRQPNPARNAVIENKPFERARRQADRALTQLFSQ</sequence>
<feature type="transmembrane region" description="Helical" evidence="1">
    <location>
        <begin position="133"/>
        <end position="154"/>
    </location>
</feature>
<feature type="transmembrane region" description="Helical" evidence="1">
    <location>
        <begin position="110"/>
        <end position="127"/>
    </location>
</feature>
<protein>
    <submittedName>
        <fullName evidence="2">Uncharacterized protein</fullName>
    </submittedName>
</protein>
<evidence type="ECO:0000313" key="2">
    <source>
        <dbReference type="EMBL" id="VUX55685.1"/>
    </source>
</evidence>
<reference evidence="2" key="1">
    <citation type="submission" date="2019-07" db="EMBL/GenBank/DDBJ databases">
        <authorList>
            <person name="Weber M."/>
            <person name="Kostadinov I."/>
            <person name="Kostadinov D I."/>
        </authorList>
    </citation>
    <scope>NUCLEOTIDE SEQUENCE</scope>
    <source>
        <strain evidence="2">Gfbio:sag-sample-m06:053724c1-46a9-4a36-b237-ea2bf867836b</strain>
    </source>
</reference>
<keyword evidence="1" id="KW-0812">Transmembrane</keyword>
<keyword evidence="1" id="KW-0472">Membrane</keyword>
<keyword evidence="1" id="KW-1133">Transmembrane helix</keyword>
<feature type="transmembrane region" description="Helical" evidence="1">
    <location>
        <begin position="60"/>
        <end position="79"/>
    </location>
</feature>
<dbReference type="AlphaFoldDB" id="A0A7D9D1Q7"/>
<name>A0A7D9D1Q7_9GAMM</name>
<organism evidence="2">
    <name type="scientific">uncultured Woeseiaceae bacterium</name>
    <dbReference type="NCBI Taxonomy" id="1983305"/>
    <lineage>
        <taxon>Bacteria</taxon>
        <taxon>Pseudomonadati</taxon>
        <taxon>Pseudomonadota</taxon>
        <taxon>Gammaproteobacteria</taxon>
        <taxon>Woeseiales</taxon>
        <taxon>Woeseiaceae</taxon>
        <taxon>environmental samples</taxon>
    </lineage>
</organism>
<proteinExistence type="predicted"/>
<feature type="transmembrane region" description="Helical" evidence="1">
    <location>
        <begin position="35"/>
        <end position="53"/>
    </location>
</feature>
<gene>
    <name evidence="2" type="ORF">JTBM06_V1_80009</name>
</gene>
<evidence type="ECO:0000256" key="1">
    <source>
        <dbReference type="SAM" id="Phobius"/>
    </source>
</evidence>
<accession>A0A7D9D1Q7</accession>
<dbReference type="EMBL" id="LR633967">
    <property type="protein sequence ID" value="VUX55685.1"/>
    <property type="molecule type" value="Genomic_DNA"/>
</dbReference>